<dbReference type="InParanoid" id="A0A1Y2EAB9"/>
<dbReference type="Proteomes" id="UP000193689">
    <property type="component" value="Unassembled WGS sequence"/>
</dbReference>
<protein>
    <submittedName>
        <fullName evidence="1">Uncharacterized protein</fullName>
    </submittedName>
</protein>
<accession>A0A1Y2EAB9</accession>
<gene>
    <name evidence="1" type="ORF">BCR38DRAFT_128255</name>
</gene>
<dbReference type="RefSeq" id="XP_040718483.1">
    <property type="nucleotide sequence ID" value="XM_040853536.1"/>
</dbReference>
<comment type="caution">
    <text evidence="1">The sequence shown here is derived from an EMBL/GenBank/DDBJ whole genome shotgun (WGS) entry which is preliminary data.</text>
</comment>
<proteinExistence type="predicted"/>
<dbReference type="EMBL" id="MCFJ01000003">
    <property type="protein sequence ID" value="ORY68196.1"/>
    <property type="molecule type" value="Genomic_DNA"/>
</dbReference>
<keyword evidence="2" id="KW-1185">Reference proteome</keyword>
<evidence type="ECO:0000313" key="2">
    <source>
        <dbReference type="Proteomes" id="UP000193689"/>
    </source>
</evidence>
<sequence length="207" mass="23357">MADRTLFCAICSGPIRPLAPGPGQEWSAALKWQTKLILLSDPDREFETLEQHYKAGKRPKIPKLAFQAQADIRRDVAVVRDGEWCVLQDADGTEIKPNWSMEVDENNRVYSMPYSIAAHGACVDIVVRLMRSSRNEVHVRSMRTLWKVLRMGFDARDNEYMGSVDAAGPQYIVMDNGHYMPVGFVTAPGAWNGDDEHWVRLLIPPTA</sequence>
<dbReference type="OrthoDB" id="3932329at2759"/>
<dbReference type="AlphaFoldDB" id="A0A1Y2EAB9"/>
<dbReference type="GeneID" id="63769748"/>
<reference evidence="1 2" key="1">
    <citation type="submission" date="2016-07" db="EMBL/GenBank/DDBJ databases">
        <title>Pervasive Adenine N6-methylation of Active Genes in Fungi.</title>
        <authorList>
            <consortium name="DOE Joint Genome Institute"/>
            <person name="Mondo S.J."/>
            <person name="Dannebaum R.O."/>
            <person name="Kuo R.C."/>
            <person name="Labutti K."/>
            <person name="Haridas S."/>
            <person name="Kuo A."/>
            <person name="Salamov A."/>
            <person name="Ahrendt S.R."/>
            <person name="Lipzen A."/>
            <person name="Sullivan W."/>
            <person name="Andreopoulos W.B."/>
            <person name="Clum A."/>
            <person name="Lindquist E."/>
            <person name="Daum C."/>
            <person name="Ramamoorthy G.K."/>
            <person name="Gryganskyi A."/>
            <person name="Culley D."/>
            <person name="Magnuson J.K."/>
            <person name="James T.Y."/>
            <person name="O'Malley M.A."/>
            <person name="Stajich J.E."/>
            <person name="Spatafora J.W."/>
            <person name="Visel A."/>
            <person name="Grigoriev I.V."/>
        </authorList>
    </citation>
    <scope>NUCLEOTIDE SEQUENCE [LARGE SCALE GENOMIC DNA]</scope>
    <source>
        <strain evidence="1 2">CBS 129021</strain>
    </source>
</reference>
<organism evidence="1 2">
    <name type="scientific">Pseudomassariella vexata</name>
    <dbReference type="NCBI Taxonomy" id="1141098"/>
    <lineage>
        <taxon>Eukaryota</taxon>
        <taxon>Fungi</taxon>
        <taxon>Dikarya</taxon>
        <taxon>Ascomycota</taxon>
        <taxon>Pezizomycotina</taxon>
        <taxon>Sordariomycetes</taxon>
        <taxon>Xylariomycetidae</taxon>
        <taxon>Amphisphaeriales</taxon>
        <taxon>Pseudomassariaceae</taxon>
        <taxon>Pseudomassariella</taxon>
    </lineage>
</organism>
<name>A0A1Y2EAB9_9PEZI</name>
<dbReference type="STRING" id="1141098.A0A1Y2EAB9"/>
<evidence type="ECO:0000313" key="1">
    <source>
        <dbReference type="EMBL" id="ORY68196.1"/>
    </source>
</evidence>